<keyword evidence="2" id="KW-1185">Reference proteome</keyword>
<evidence type="ECO:0000313" key="2">
    <source>
        <dbReference type="Proteomes" id="UP000003157"/>
    </source>
</evidence>
<organism evidence="1 2">
    <name type="scientific">Coprobacillus cateniformis</name>
    <dbReference type="NCBI Taxonomy" id="100884"/>
    <lineage>
        <taxon>Bacteria</taxon>
        <taxon>Bacillati</taxon>
        <taxon>Bacillota</taxon>
        <taxon>Erysipelotrichia</taxon>
        <taxon>Erysipelotrichales</taxon>
        <taxon>Coprobacillaceae</taxon>
        <taxon>Coprobacillus</taxon>
    </lineage>
</organism>
<evidence type="ECO:0000313" key="1">
    <source>
        <dbReference type="EMBL" id="EFW06389.1"/>
    </source>
</evidence>
<dbReference type="OrthoDB" id="7066768at2"/>
<reference evidence="1 2" key="1">
    <citation type="submission" date="2010-12" db="EMBL/GenBank/DDBJ databases">
        <title>The Genome Sequence of Coprobacillus sp. strain 29_1.</title>
        <authorList>
            <consortium name="The Broad Institute Genome Sequencing Platform"/>
            <person name="Earl A."/>
            <person name="Ward D."/>
            <person name="Feldgarden M."/>
            <person name="Gevers D."/>
            <person name="Daigneault M."/>
            <person name="Sibley C.D."/>
            <person name="White A."/>
            <person name="Strauss J."/>
            <person name="Allen-Vercoe E."/>
            <person name="Young S.K."/>
            <person name="Zeng Q."/>
            <person name="Gargeya S."/>
            <person name="Fitzgerald M."/>
            <person name="Haas B."/>
            <person name="Abouelleil A."/>
            <person name="Alvarado L."/>
            <person name="Arachchi H.M."/>
            <person name="Berlin A."/>
            <person name="Brown A."/>
            <person name="Chapman S.B."/>
            <person name="Chen Z."/>
            <person name="Dunbar C."/>
            <person name="Freedman E."/>
            <person name="Gearin G."/>
            <person name="Gellesch M."/>
            <person name="Goldberg J."/>
            <person name="Griggs A."/>
            <person name="Gujja S."/>
            <person name="Heilman E."/>
            <person name="Heiman D."/>
            <person name="Howarth C."/>
            <person name="Larson L."/>
            <person name="Lui A."/>
            <person name="MacDonald P.J.P."/>
            <person name="Mehta T."/>
            <person name="Montmayeur A."/>
            <person name="Murphy C."/>
            <person name="Neiman D."/>
            <person name="Pearson M."/>
            <person name="Priest M."/>
            <person name="Roberts A."/>
            <person name="Saif S."/>
            <person name="Shea T."/>
            <person name="Shenoy N."/>
            <person name="Sisk P."/>
            <person name="Stolte C."/>
            <person name="Sykes S."/>
            <person name="White J."/>
            <person name="Yandava C."/>
            <person name="Nusbaum C."/>
            <person name="Birren B."/>
        </authorList>
    </citation>
    <scope>NUCLEOTIDE SEQUENCE [LARGE SCALE GENOMIC DNA]</scope>
    <source>
        <strain evidence="1 2">29_1</strain>
    </source>
</reference>
<gene>
    <name evidence="1" type="ORF">HMPREF9488_00276</name>
</gene>
<accession>E7G688</accession>
<sequence length="148" mass="17235">MKITYKYSNEINEGQVIYRKNENSFDFISNKRGDVSILIGYLQLSIDSLTNQLVSVWGLHPFCNWIDEKLSVPQTINGIVELENDYDSGISYREKEFNEWKTYYDNKNGWVCIGDKNVKGVSIMFASDIFVVIDNNNLKSLWIKPNFQ</sequence>
<dbReference type="EMBL" id="ADKX01000003">
    <property type="protein sequence ID" value="EFW06389.1"/>
    <property type="molecule type" value="Genomic_DNA"/>
</dbReference>
<protein>
    <submittedName>
        <fullName evidence="1">Uncharacterized protein</fullName>
    </submittedName>
</protein>
<dbReference type="Proteomes" id="UP000003157">
    <property type="component" value="Unassembled WGS sequence"/>
</dbReference>
<dbReference type="AlphaFoldDB" id="E7G688"/>
<name>E7G688_9FIRM</name>
<dbReference type="STRING" id="100884.GCA_000269565_01428"/>
<dbReference type="HOGENOM" id="CLU_144689_0_0_9"/>
<comment type="caution">
    <text evidence="1">The sequence shown here is derived from an EMBL/GenBank/DDBJ whole genome shotgun (WGS) entry which is preliminary data.</text>
</comment>
<dbReference type="RefSeq" id="WP_008787404.1">
    <property type="nucleotide sequence ID" value="NZ_AKCB01000001.1"/>
</dbReference>
<dbReference type="eggNOG" id="ENOG5033HJS">
    <property type="taxonomic scope" value="Bacteria"/>
</dbReference>
<dbReference type="GeneID" id="78229305"/>
<proteinExistence type="predicted"/>